<organism evidence="1 2">
    <name type="scientific">Vigna mungo</name>
    <name type="common">Black gram</name>
    <name type="synonym">Phaseolus mungo</name>
    <dbReference type="NCBI Taxonomy" id="3915"/>
    <lineage>
        <taxon>Eukaryota</taxon>
        <taxon>Viridiplantae</taxon>
        <taxon>Streptophyta</taxon>
        <taxon>Embryophyta</taxon>
        <taxon>Tracheophyta</taxon>
        <taxon>Spermatophyta</taxon>
        <taxon>Magnoliopsida</taxon>
        <taxon>eudicotyledons</taxon>
        <taxon>Gunneridae</taxon>
        <taxon>Pentapetalae</taxon>
        <taxon>rosids</taxon>
        <taxon>fabids</taxon>
        <taxon>Fabales</taxon>
        <taxon>Fabaceae</taxon>
        <taxon>Papilionoideae</taxon>
        <taxon>50 kb inversion clade</taxon>
        <taxon>NPAAA clade</taxon>
        <taxon>indigoferoid/millettioid clade</taxon>
        <taxon>Phaseoleae</taxon>
        <taxon>Vigna</taxon>
    </lineage>
</organism>
<dbReference type="Proteomes" id="UP001374535">
    <property type="component" value="Chromosome 6"/>
</dbReference>
<name>A0AAQ3NET7_VIGMU</name>
<dbReference type="AlphaFoldDB" id="A0AAQ3NET7"/>
<evidence type="ECO:0000313" key="1">
    <source>
        <dbReference type="EMBL" id="WVZ07552.1"/>
    </source>
</evidence>
<evidence type="ECO:0000313" key="2">
    <source>
        <dbReference type="Proteomes" id="UP001374535"/>
    </source>
</evidence>
<sequence length="160" mass="17555">MITNPSVKIKAAKTPPPEHKNRLHPPFFLSQKDFLFRKKRSKKKLTFFFLVTGSTAEATLLCSPLKLRVPLEFKLAGLKSCLSILPAVTEGPTCHTWLTLSTFSGTLTFAKILITPPTSSPLISHTSNDSFPGTMSLYDFKSSVFTVTAPRSPPLNATST</sequence>
<gene>
    <name evidence="1" type="ORF">V8G54_020898</name>
</gene>
<keyword evidence="2" id="KW-1185">Reference proteome</keyword>
<dbReference type="EMBL" id="CP144695">
    <property type="protein sequence ID" value="WVZ07552.1"/>
    <property type="molecule type" value="Genomic_DNA"/>
</dbReference>
<reference evidence="1 2" key="1">
    <citation type="journal article" date="2023" name="Life. Sci Alliance">
        <title>Evolutionary insights into 3D genome organization and epigenetic landscape of Vigna mungo.</title>
        <authorList>
            <person name="Junaid A."/>
            <person name="Singh B."/>
            <person name="Bhatia S."/>
        </authorList>
    </citation>
    <scope>NUCLEOTIDE SEQUENCE [LARGE SCALE GENOMIC DNA]</scope>
    <source>
        <strain evidence="1">Urdbean</strain>
    </source>
</reference>
<proteinExistence type="predicted"/>
<accession>A0AAQ3NET7</accession>
<protein>
    <submittedName>
        <fullName evidence="1">Uncharacterized protein</fullName>
    </submittedName>
</protein>